<proteinExistence type="predicted"/>
<reference evidence="3 4" key="1">
    <citation type="submission" date="2020-10" db="EMBL/GenBank/DDBJ databases">
        <title>Connecting structure to function with the recovery of over 1000 high-quality activated sludge metagenome-assembled genomes encoding full-length rRNA genes using long-read sequencing.</title>
        <authorList>
            <person name="Singleton C.M."/>
            <person name="Petriglieri F."/>
            <person name="Kristensen J.M."/>
            <person name="Kirkegaard R.H."/>
            <person name="Michaelsen T.Y."/>
            <person name="Andersen M.H."/>
            <person name="Karst S.M."/>
            <person name="Dueholm M.S."/>
            <person name="Nielsen P.H."/>
            <person name="Albertsen M."/>
        </authorList>
    </citation>
    <scope>NUCLEOTIDE SEQUENCE [LARGE SCALE GENOMIC DNA]</scope>
    <source>
        <strain evidence="3">Fred_18-Q3-R57-64_BAT3C.720</strain>
    </source>
</reference>
<name>A0A935TL14_9PROT</name>
<dbReference type="PROSITE" id="PS50294">
    <property type="entry name" value="WD_REPEATS_REGION"/>
    <property type="match status" value="2"/>
</dbReference>
<evidence type="ECO:0000256" key="1">
    <source>
        <dbReference type="PROSITE-ProRule" id="PRU00221"/>
    </source>
</evidence>
<sequence length="1375" mass="150797">MIGDRNPYPGPRSFRAGETLYGRDREARELVDLLIAERIVLLYSASGAGKSSLIQAAVVAQMEAEDYQVLPICRPGADLGARALERSNNPFAACVIASCEDGKPAGELPLGEVPGITIASYLAQRGWIRGDPRLKLLILDQFEEVLTSEQAEEAKIGFFQQLGDALRDNRVWALLAMREEYSAALDSYRHLLPTRLSTRFRLELLGFNGAREAIRNPAQAVEVLFEDDAVNGLIRELATVRERTSDGRVLSRQVAVVEPLYLQIVCRQLWAKLPAGTQRITACHLGLDEGPDGPEVAAAAEGGEVGQALEDYYGKAVGEVAADTQVHERRVREWLERELIAPQGLRRQVPRGERDTAGISNQVVEALARHLLLRSDSRSGTLWYEIAHDRLVGMIRAGNAKWFEQNLAAFQIAATQWDVLRRAGAAEAAGHKLLKGADLDAARDWRSQHPNEPPSALDDEFLNASGLASRHERSSRRWRNAGISLVILLVAILGGTLLQHTRDVERRIAAVLTQALLSDASSEKWRGNAPELATLLAIQAYNFSAQDKSPSIPDRKTNAKRTEEILRSALQSQPFSYGVSLADTADRAEGKGQETILLSRYDDLIAVCTGECTGKRTIDLRWGHAPAKTLRTITTESDIVKAGFDDPTGSDTLVVLTQSRLEIHPEVEVIDGSARPRFVRLNKAPLGPFCLFGDGKRGAIAVEDGGVEIWTQQSDRTEWLTAAKPGDRVGAPPGPVTALACDDSGTRLAWGNRAGDVGILAFVKGEWTVGWASANKFSDWPDPLRSTLEARKKDIDFDVVALRFLPKHPWLLAVYHQGPPRIYDFDAGFPVPVGAYLMPNGQSRVALEIAQDLGRATRHAVDMASFGSADVDVDPDANRLRVVVGGERALVGLWDLATVSLVPDKLQQPARLQCIREGPRTLYADYQEVPGLGAATLAVRFTTPRPRSGTSNGKDKQGESWLAASDARADIRWWAMSGLQGFGYWSHKTWQEEPGVIYALAFLSRLEGVEKDFGLAFGGTLDSGVLRIAEDGLLPLQQPFELPRKVRALATDAGERLLVIATGEQPRTAWPSKQYSWLLDLTDNKGRRARPLPEQHKDGAWVALANKRGTFLLTAGWDGRVVFWERDQNGAWQPNTTLDAVLPRPEGKQSALLSAALEPKTERERDLVLGTLGGEVMRLRRGDDGRFVMERPLLKGKVPVRALAYSPDGRHLVAGDDGGLLWRWEINAGQYKPEPPLHAHQGAIYSTAFGSDGRLVTAGSDGLVYLWAKDEDMNRGLDLKRRLRLQGAKSEVLSARLAPSGDLVAASDADGMIHLWQLGLPKLVDRACAAMVRNLSWKEWQRYVGNTDYECTCPGLGPGAGVPDDKRAKKGQCTL</sequence>
<dbReference type="Pfam" id="PF20703">
    <property type="entry name" value="nSTAND1"/>
    <property type="match status" value="1"/>
</dbReference>
<dbReference type="Proteomes" id="UP000706151">
    <property type="component" value="Unassembled WGS sequence"/>
</dbReference>
<dbReference type="SUPFAM" id="SSF52540">
    <property type="entry name" value="P-loop containing nucleoside triphosphate hydrolases"/>
    <property type="match status" value="1"/>
</dbReference>
<dbReference type="Pfam" id="PF00400">
    <property type="entry name" value="WD40"/>
    <property type="match status" value="3"/>
</dbReference>
<dbReference type="InterPro" id="IPR001680">
    <property type="entry name" value="WD40_rpt"/>
</dbReference>
<feature type="repeat" description="WD" evidence="1">
    <location>
        <begin position="1237"/>
        <end position="1267"/>
    </location>
</feature>
<dbReference type="PANTHER" id="PTHR19879">
    <property type="entry name" value="TRANSCRIPTION INITIATION FACTOR TFIID"/>
    <property type="match status" value="1"/>
</dbReference>
<dbReference type="InterPro" id="IPR027417">
    <property type="entry name" value="P-loop_NTPase"/>
</dbReference>
<keyword evidence="1" id="KW-0853">WD repeat</keyword>
<dbReference type="Gene3D" id="2.130.10.10">
    <property type="entry name" value="YVTN repeat-like/Quinoprotein amine dehydrogenase"/>
    <property type="match status" value="2"/>
</dbReference>
<dbReference type="SMART" id="SM00320">
    <property type="entry name" value="WD40"/>
    <property type="match status" value="4"/>
</dbReference>
<dbReference type="InterPro" id="IPR036322">
    <property type="entry name" value="WD40_repeat_dom_sf"/>
</dbReference>
<dbReference type="EMBL" id="JADJOT010000012">
    <property type="protein sequence ID" value="MBK7956345.1"/>
    <property type="molecule type" value="Genomic_DNA"/>
</dbReference>
<dbReference type="GO" id="GO:0006367">
    <property type="term" value="P:transcription initiation at RNA polymerase II promoter"/>
    <property type="evidence" value="ECO:0007669"/>
    <property type="project" value="TreeGrafter"/>
</dbReference>
<dbReference type="SUPFAM" id="SSF50978">
    <property type="entry name" value="WD40 repeat-like"/>
    <property type="match status" value="1"/>
</dbReference>
<feature type="domain" description="Novel STAND NTPase 1" evidence="2">
    <location>
        <begin position="7"/>
        <end position="392"/>
    </location>
</feature>
<evidence type="ECO:0000313" key="3">
    <source>
        <dbReference type="EMBL" id="MBK7956345.1"/>
    </source>
</evidence>
<evidence type="ECO:0000313" key="4">
    <source>
        <dbReference type="Proteomes" id="UP000706151"/>
    </source>
</evidence>
<evidence type="ECO:0000259" key="2">
    <source>
        <dbReference type="Pfam" id="PF20703"/>
    </source>
</evidence>
<dbReference type="PANTHER" id="PTHR19879:SF1">
    <property type="entry name" value="CANNONBALL-RELATED"/>
    <property type="match status" value="1"/>
</dbReference>
<comment type="caution">
    <text evidence="3">The sequence shown here is derived from an EMBL/GenBank/DDBJ whole genome shotgun (WGS) entry which is preliminary data.</text>
</comment>
<protein>
    <recommendedName>
        <fullName evidence="2">Novel STAND NTPase 1 domain-containing protein</fullName>
    </recommendedName>
</protein>
<organism evidence="3 4">
    <name type="scientific">Candidatus Accumulibacter affinis</name>
    <dbReference type="NCBI Taxonomy" id="2954384"/>
    <lineage>
        <taxon>Bacteria</taxon>
        <taxon>Pseudomonadati</taxon>
        <taxon>Pseudomonadota</taxon>
        <taxon>Betaproteobacteria</taxon>
        <taxon>Candidatus Accumulibacter</taxon>
    </lineage>
</organism>
<dbReference type="InterPro" id="IPR049052">
    <property type="entry name" value="nSTAND1"/>
</dbReference>
<gene>
    <name evidence="3" type="ORF">IPK02_21725</name>
</gene>
<dbReference type="PROSITE" id="PS50082">
    <property type="entry name" value="WD_REPEATS_2"/>
    <property type="match status" value="2"/>
</dbReference>
<dbReference type="InterPro" id="IPR015943">
    <property type="entry name" value="WD40/YVTN_repeat-like_dom_sf"/>
</dbReference>
<accession>A0A935TL14</accession>
<feature type="repeat" description="WD" evidence="1">
    <location>
        <begin position="1285"/>
        <end position="1318"/>
    </location>
</feature>